<dbReference type="SFLD" id="SFLDS00003">
    <property type="entry name" value="Haloacid_Dehalogenase"/>
    <property type="match status" value="1"/>
</dbReference>
<name>A0A2W5SN82_CERSP</name>
<dbReference type="InterPro" id="IPR006439">
    <property type="entry name" value="HAD-SF_hydro_IA"/>
</dbReference>
<dbReference type="EMBL" id="QFQS01000001">
    <property type="protein sequence ID" value="PZR00806.1"/>
    <property type="molecule type" value="Genomic_DNA"/>
</dbReference>
<evidence type="ECO:0000256" key="5">
    <source>
        <dbReference type="ARBA" id="ARBA00023277"/>
    </source>
</evidence>
<dbReference type="Gene3D" id="1.10.150.240">
    <property type="entry name" value="Putative phosphatase, domain 2"/>
    <property type="match status" value="1"/>
</dbReference>
<evidence type="ECO:0000256" key="3">
    <source>
        <dbReference type="ARBA" id="ARBA00022723"/>
    </source>
</evidence>
<dbReference type="InterPro" id="IPR023198">
    <property type="entry name" value="PGP-like_dom2"/>
</dbReference>
<evidence type="ECO:0000313" key="7">
    <source>
        <dbReference type="Proteomes" id="UP000248975"/>
    </source>
</evidence>
<organism evidence="6 7">
    <name type="scientific">Cereibacter sphaeroides</name>
    <name type="common">Rhodobacter sphaeroides</name>
    <dbReference type="NCBI Taxonomy" id="1063"/>
    <lineage>
        <taxon>Bacteria</taxon>
        <taxon>Pseudomonadati</taxon>
        <taxon>Pseudomonadota</taxon>
        <taxon>Alphaproteobacteria</taxon>
        <taxon>Rhodobacterales</taxon>
        <taxon>Paracoccaceae</taxon>
        <taxon>Cereibacter</taxon>
    </lineage>
</organism>
<accession>A0A2W5SN82</accession>
<dbReference type="InterPro" id="IPR051600">
    <property type="entry name" value="Beta-PGM-like"/>
</dbReference>
<dbReference type="AlphaFoldDB" id="A0A2W5SN82"/>
<sequence>MFDAVFFDLDGTLIDSEAVGQAAGIVAFASLGIAIEPEFLHSMIGIDDQTSEGMIRARFPGLDTAALEVARVAEVRRRYAEDLPLKLGTHQILDAIRQPKALVTSSTRSQADFKLDLSGLGPHFAHVVTFDDVSAAKPDPEPYLMAARLLGVAPARCVVFEDSEAGARAGHAAGMTVVQIPDIIPASGSFAHLVAPDLMAGARGIGLI</sequence>
<comment type="cofactor">
    <cofactor evidence="1">
        <name>Mg(2+)</name>
        <dbReference type="ChEBI" id="CHEBI:18420"/>
    </cofactor>
</comment>
<dbReference type="InterPro" id="IPR023214">
    <property type="entry name" value="HAD_sf"/>
</dbReference>
<dbReference type="PANTHER" id="PTHR46193">
    <property type="entry name" value="6-PHOSPHOGLUCONATE PHOSPHATASE"/>
    <property type="match status" value="1"/>
</dbReference>
<reference evidence="6 7" key="1">
    <citation type="submission" date="2017-08" db="EMBL/GenBank/DDBJ databases">
        <title>Infants hospitalized years apart are colonized by the same room-sourced microbial strains.</title>
        <authorList>
            <person name="Brooks B."/>
            <person name="Olm M.R."/>
            <person name="Firek B.A."/>
            <person name="Baker R."/>
            <person name="Thomas B.C."/>
            <person name="Morowitz M.J."/>
            <person name="Banfield J.F."/>
        </authorList>
    </citation>
    <scope>NUCLEOTIDE SEQUENCE [LARGE SCALE GENOMIC DNA]</scope>
    <source>
        <strain evidence="6">S2_003_000_R2_11</strain>
    </source>
</reference>
<keyword evidence="5" id="KW-0119">Carbohydrate metabolism</keyword>
<evidence type="ECO:0000256" key="2">
    <source>
        <dbReference type="ARBA" id="ARBA00006171"/>
    </source>
</evidence>
<dbReference type="SUPFAM" id="SSF56784">
    <property type="entry name" value="HAD-like"/>
    <property type="match status" value="1"/>
</dbReference>
<dbReference type="NCBIfam" id="TIGR01509">
    <property type="entry name" value="HAD-SF-IA-v3"/>
    <property type="match status" value="1"/>
</dbReference>
<dbReference type="SFLD" id="SFLDG01129">
    <property type="entry name" value="C1.5:_HAD__Beta-PGM__Phosphata"/>
    <property type="match status" value="1"/>
</dbReference>
<dbReference type="PANTHER" id="PTHR46193:SF18">
    <property type="entry name" value="HEXITOL PHOSPHATASE B"/>
    <property type="match status" value="1"/>
</dbReference>
<dbReference type="GO" id="GO:0046872">
    <property type="term" value="F:metal ion binding"/>
    <property type="evidence" value="ECO:0007669"/>
    <property type="project" value="UniProtKB-KW"/>
</dbReference>
<evidence type="ECO:0000256" key="1">
    <source>
        <dbReference type="ARBA" id="ARBA00001946"/>
    </source>
</evidence>
<gene>
    <name evidence="6" type="ORF">DI533_09855</name>
</gene>
<protein>
    <submittedName>
        <fullName evidence="6">HAD family phosphatase</fullName>
    </submittedName>
</protein>
<dbReference type="Proteomes" id="UP000248975">
    <property type="component" value="Unassembled WGS sequence"/>
</dbReference>
<comment type="caution">
    <text evidence="6">The sequence shown here is derived from an EMBL/GenBank/DDBJ whole genome shotgun (WGS) entry which is preliminary data.</text>
</comment>
<dbReference type="Gene3D" id="3.40.50.1000">
    <property type="entry name" value="HAD superfamily/HAD-like"/>
    <property type="match status" value="1"/>
</dbReference>
<evidence type="ECO:0000313" key="6">
    <source>
        <dbReference type="EMBL" id="PZR00806.1"/>
    </source>
</evidence>
<dbReference type="InterPro" id="IPR036412">
    <property type="entry name" value="HAD-like_sf"/>
</dbReference>
<dbReference type="GO" id="GO:0003824">
    <property type="term" value="F:catalytic activity"/>
    <property type="evidence" value="ECO:0007669"/>
    <property type="project" value="UniProtKB-ARBA"/>
</dbReference>
<evidence type="ECO:0000256" key="4">
    <source>
        <dbReference type="ARBA" id="ARBA00022842"/>
    </source>
</evidence>
<proteinExistence type="inferred from homology"/>
<keyword evidence="3" id="KW-0479">Metal-binding</keyword>
<keyword evidence="4" id="KW-0460">Magnesium</keyword>
<dbReference type="Pfam" id="PF00702">
    <property type="entry name" value="Hydrolase"/>
    <property type="match status" value="1"/>
</dbReference>
<dbReference type="CDD" id="cd07505">
    <property type="entry name" value="HAD_BPGM-like"/>
    <property type="match status" value="1"/>
</dbReference>
<comment type="similarity">
    <text evidence="2">Belongs to the HAD-like hydrolase superfamily. CbbY/CbbZ/Gph/YieH family.</text>
</comment>